<dbReference type="InterPro" id="IPR001128">
    <property type="entry name" value="Cyt_P450"/>
</dbReference>
<dbReference type="InterPro" id="IPR050121">
    <property type="entry name" value="Cytochrome_P450_monoxygenase"/>
</dbReference>
<keyword evidence="7" id="KW-0408">Iron</keyword>
<dbReference type="InterPro" id="IPR036396">
    <property type="entry name" value="Cyt_P450_sf"/>
</dbReference>
<evidence type="ECO:0000256" key="4">
    <source>
        <dbReference type="ARBA" id="ARBA00022617"/>
    </source>
</evidence>
<name>A0A5K1K4M2_9APHY</name>
<evidence type="ECO:0000256" key="1">
    <source>
        <dbReference type="ARBA" id="ARBA00001971"/>
    </source>
</evidence>
<comment type="pathway">
    <text evidence="2">Secondary metabolite biosynthesis.</text>
</comment>
<dbReference type="Gene3D" id="1.10.630.10">
    <property type="entry name" value="Cytochrome P450"/>
    <property type="match status" value="1"/>
</dbReference>
<accession>A0A5K1K4M2</accession>
<dbReference type="SUPFAM" id="SSF48264">
    <property type="entry name" value="Cytochrome P450"/>
    <property type="match status" value="1"/>
</dbReference>
<dbReference type="GO" id="GO:0005506">
    <property type="term" value="F:iron ion binding"/>
    <property type="evidence" value="ECO:0007669"/>
    <property type="project" value="InterPro"/>
</dbReference>
<dbReference type="Pfam" id="PF00067">
    <property type="entry name" value="p450"/>
    <property type="match status" value="1"/>
</dbReference>
<reference evidence="10" key="1">
    <citation type="submission" date="2019-10" db="EMBL/GenBank/DDBJ databases">
        <authorList>
            <person name="Nor Muhammad N."/>
        </authorList>
    </citation>
    <scope>NUCLEOTIDE SEQUENCE</scope>
</reference>
<evidence type="ECO:0000256" key="5">
    <source>
        <dbReference type="ARBA" id="ARBA00022723"/>
    </source>
</evidence>
<keyword evidence="4" id="KW-0349">Heme</keyword>
<evidence type="ECO:0000256" key="8">
    <source>
        <dbReference type="ARBA" id="ARBA00023033"/>
    </source>
</evidence>
<proteinExistence type="inferred from homology"/>
<keyword evidence="9" id="KW-0812">Transmembrane</keyword>
<comment type="similarity">
    <text evidence="3">Belongs to the cytochrome P450 family.</text>
</comment>
<evidence type="ECO:0000256" key="3">
    <source>
        <dbReference type="ARBA" id="ARBA00010617"/>
    </source>
</evidence>
<comment type="cofactor">
    <cofactor evidence="1">
        <name>heme</name>
        <dbReference type="ChEBI" id="CHEBI:30413"/>
    </cofactor>
</comment>
<keyword evidence="6" id="KW-0560">Oxidoreductase</keyword>
<evidence type="ECO:0000256" key="2">
    <source>
        <dbReference type="ARBA" id="ARBA00005179"/>
    </source>
</evidence>
<dbReference type="EMBL" id="LR728771">
    <property type="protein sequence ID" value="VWP00746.1"/>
    <property type="molecule type" value="Genomic_DNA"/>
</dbReference>
<keyword evidence="5" id="KW-0479">Metal-binding</keyword>
<dbReference type="PANTHER" id="PTHR24305:SF166">
    <property type="entry name" value="CYTOCHROME P450 12A4, MITOCHONDRIAL-RELATED"/>
    <property type="match status" value="1"/>
</dbReference>
<evidence type="ECO:0000256" key="9">
    <source>
        <dbReference type="SAM" id="Phobius"/>
    </source>
</evidence>
<organism evidence="10">
    <name type="scientific">Ganoderma boninense</name>
    <dbReference type="NCBI Taxonomy" id="34458"/>
    <lineage>
        <taxon>Eukaryota</taxon>
        <taxon>Fungi</taxon>
        <taxon>Dikarya</taxon>
        <taxon>Basidiomycota</taxon>
        <taxon>Agaricomycotina</taxon>
        <taxon>Agaricomycetes</taxon>
        <taxon>Polyporales</taxon>
        <taxon>Polyporaceae</taxon>
        <taxon>Ganoderma</taxon>
    </lineage>
</organism>
<keyword evidence="9" id="KW-1133">Transmembrane helix</keyword>
<keyword evidence="9" id="KW-0472">Membrane</keyword>
<evidence type="ECO:0000313" key="10">
    <source>
        <dbReference type="EMBL" id="VWP00746.1"/>
    </source>
</evidence>
<protein>
    <submittedName>
        <fullName evidence="10">N/A</fullName>
    </submittedName>
</protein>
<dbReference type="AlphaFoldDB" id="A0A5K1K4M2"/>
<sequence>MIIPADMVSPLPLWQLAAVLAAAYFAHSFLRARRKAARETPLGCPPRQSWLFGIRNLSPANSDAGALYEAWIDEYGPVYRVPAPLGSTRVVLTDPKAIAHFYSVETWTYVQTKLARVAIEGLLGRGLLWAEGESHKRQRKAISPAFSNIAIRRLTSIFYDSVYKLKNNWDNQLASGDFATIDVQKWMNHVSLDSIGIAGFSHDFGSLEGRPSAVAEVFDAMGHVKPGILTAAALFFGNVFPILWRLPTQTRRLQLKLNKCMEEIAVPLLGSTRREMKGLGEKGKEEKSIIGLLSASLRSFWKTRESE</sequence>
<dbReference type="GO" id="GO:0004497">
    <property type="term" value="F:monooxygenase activity"/>
    <property type="evidence" value="ECO:0007669"/>
    <property type="project" value="UniProtKB-KW"/>
</dbReference>
<gene>
    <name evidence="10" type="primary">I1RIY6</name>
</gene>
<feature type="transmembrane region" description="Helical" evidence="9">
    <location>
        <begin position="12"/>
        <end position="30"/>
    </location>
</feature>
<dbReference type="GO" id="GO:0016705">
    <property type="term" value="F:oxidoreductase activity, acting on paired donors, with incorporation or reduction of molecular oxygen"/>
    <property type="evidence" value="ECO:0007669"/>
    <property type="project" value="InterPro"/>
</dbReference>
<evidence type="ECO:0000256" key="7">
    <source>
        <dbReference type="ARBA" id="ARBA00023004"/>
    </source>
</evidence>
<dbReference type="PANTHER" id="PTHR24305">
    <property type="entry name" value="CYTOCHROME P450"/>
    <property type="match status" value="1"/>
</dbReference>
<evidence type="ECO:0000256" key="6">
    <source>
        <dbReference type="ARBA" id="ARBA00023002"/>
    </source>
</evidence>
<keyword evidence="8" id="KW-0503">Monooxygenase</keyword>
<dbReference type="GO" id="GO:0020037">
    <property type="term" value="F:heme binding"/>
    <property type="evidence" value="ECO:0007669"/>
    <property type="project" value="InterPro"/>
</dbReference>